<evidence type="ECO:0008006" key="5">
    <source>
        <dbReference type="Google" id="ProtNLM"/>
    </source>
</evidence>
<dbReference type="InterPro" id="IPR029026">
    <property type="entry name" value="tRNA_m1G_MTases_N"/>
</dbReference>
<accession>A0ABP8V3G2</accession>
<protein>
    <recommendedName>
        <fullName evidence="5">tRNA/rRNA methyltransferase SpoU type domain-containing protein</fullName>
    </recommendedName>
</protein>
<keyword evidence="1" id="KW-0489">Methyltransferase</keyword>
<dbReference type="EMBL" id="BAABFL010000404">
    <property type="protein sequence ID" value="GAA4650544.1"/>
    <property type="molecule type" value="Genomic_DNA"/>
</dbReference>
<keyword evidence="4" id="KW-1185">Reference proteome</keyword>
<organism evidence="3 4">
    <name type="scientific">Kistimonas scapharcae</name>
    <dbReference type="NCBI Taxonomy" id="1036133"/>
    <lineage>
        <taxon>Bacteria</taxon>
        <taxon>Pseudomonadati</taxon>
        <taxon>Pseudomonadota</taxon>
        <taxon>Gammaproteobacteria</taxon>
        <taxon>Oceanospirillales</taxon>
        <taxon>Endozoicomonadaceae</taxon>
        <taxon>Kistimonas</taxon>
    </lineage>
</organism>
<dbReference type="Proteomes" id="UP001500604">
    <property type="component" value="Unassembled WGS sequence"/>
</dbReference>
<evidence type="ECO:0000313" key="3">
    <source>
        <dbReference type="EMBL" id="GAA4650544.1"/>
    </source>
</evidence>
<reference evidence="4" key="1">
    <citation type="journal article" date="2019" name="Int. J. Syst. Evol. Microbiol.">
        <title>The Global Catalogue of Microorganisms (GCM) 10K type strain sequencing project: providing services to taxonomists for standard genome sequencing and annotation.</title>
        <authorList>
            <consortium name="The Broad Institute Genomics Platform"/>
            <consortium name="The Broad Institute Genome Sequencing Center for Infectious Disease"/>
            <person name="Wu L."/>
            <person name="Ma J."/>
        </authorList>
    </citation>
    <scope>NUCLEOTIDE SEQUENCE [LARGE SCALE GENOMIC DNA]</scope>
    <source>
        <strain evidence="4">JCM 17805</strain>
    </source>
</reference>
<comment type="caution">
    <text evidence="3">The sequence shown here is derived from an EMBL/GenBank/DDBJ whole genome shotgun (WGS) entry which is preliminary data.</text>
</comment>
<evidence type="ECO:0000313" key="4">
    <source>
        <dbReference type="Proteomes" id="UP001500604"/>
    </source>
</evidence>
<dbReference type="Gene3D" id="3.40.1280.10">
    <property type="match status" value="1"/>
</dbReference>
<keyword evidence="2" id="KW-0808">Transferase</keyword>
<gene>
    <name evidence="3" type="ORF">GCM10023116_28270</name>
</gene>
<dbReference type="SUPFAM" id="SSF75217">
    <property type="entry name" value="alpha/beta knot"/>
    <property type="match status" value="1"/>
</dbReference>
<evidence type="ECO:0000256" key="2">
    <source>
        <dbReference type="ARBA" id="ARBA00022679"/>
    </source>
</evidence>
<proteinExistence type="predicted"/>
<dbReference type="InterPro" id="IPR029028">
    <property type="entry name" value="Alpha/beta_knot_MTases"/>
</dbReference>
<evidence type="ECO:0000256" key="1">
    <source>
        <dbReference type="ARBA" id="ARBA00022603"/>
    </source>
</evidence>
<sequence length="62" mass="7045">MLDNIRIVMIRTWHPGNIGSALRAMKTMGLRHLTRTLKAWRPFLLLAQLDTQSLWPASDSGS</sequence>
<name>A0ABP8V3G2_9GAMM</name>